<protein>
    <submittedName>
        <fullName evidence="2">Uncharacterized protein</fullName>
    </submittedName>
</protein>
<dbReference type="InParanoid" id="A0A3N4LA65"/>
<reference evidence="2 3" key="1">
    <citation type="journal article" date="2018" name="Nat. Ecol. Evol.">
        <title>Pezizomycetes genomes reveal the molecular basis of ectomycorrhizal truffle lifestyle.</title>
        <authorList>
            <person name="Murat C."/>
            <person name="Payen T."/>
            <person name="Noel B."/>
            <person name="Kuo A."/>
            <person name="Morin E."/>
            <person name="Chen J."/>
            <person name="Kohler A."/>
            <person name="Krizsan K."/>
            <person name="Balestrini R."/>
            <person name="Da Silva C."/>
            <person name="Montanini B."/>
            <person name="Hainaut M."/>
            <person name="Levati E."/>
            <person name="Barry K.W."/>
            <person name="Belfiori B."/>
            <person name="Cichocki N."/>
            <person name="Clum A."/>
            <person name="Dockter R.B."/>
            <person name="Fauchery L."/>
            <person name="Guy J."/>
            <person name="Iotti M."/>
            <person name="Le Tacon F."/>
            <person name="Lindquist E.A."/>
            <person name="Lipzen A."/>
            <person name="Malagnac F."/>
            <person name="Mello A."/>
            <person name="Molinier V."/>
            <person name="Miyauchi S."/>
            <person name="Poulain J."/>
            <person name="Riccioni C."/>
            <person name="Rubini A."/>
            <person name="Sitrit Y."/>
            <person name="Splivallo R."/>
            <person name="Traeger S."/>
            <person name="Wang M."/>
            <person name="Zifcakova L."/>
            <person name="Wipf D."/>
            <person name="Zambonelli A."/>
            <person name="Paolocci F."/>
            <person name="Nowrousian M."/>
            <person name="Ottonello S."/>
            <person name="Baldrian P."/>
            <person name="Spatafora J.W."/>
            <person name="Henrissat B."/>
            <person name="Nagy L.G."/>
            <person name="Aury J.M."/>
            <person name="Wincker P."/>
            <person name="Grigoriev I.V."/>
            <person name="Bonfante P."/>
            <person name="Martin F.M."/>
        </authorList>
    </citation>
    <scope>NUCLEOTIDE SEQUENCE [LARGE SCALE GENOMIC DNA]</scope>
    <source>
        <strain evidence="2 3">ATCC MYA-4762</strain>
    </source>
</reference>
<proteinExistence type="predicted"/>
<dbReference type="EMBL" id="ML121584">
    <property type="protein sequence ID" value="RPB19760.1"/>
    <property type="molecule type" value="Genomic_DNA"/>
</dbReference>
<gene>
    <name evidence="2" type="ORF">L211DRAFT_852952</name>
</gene>
<keyword evidence="3" id="KW-1185">Reference proteome</keyword>
<organism evidence="2 3">
    <name type="scientific">Terfezia boudieri ATCC MYA-4762</name>
    <dbReference type="NCBI Taxonomy" id="1051890"/>
    <lineage>
        <taxon>Eukaryota</taxon>
        <taxon>Fungi</taxon>
        <taxon>Dikarya</taxon>
        <taxon>Ascomycota</taxon>
        <taxon>Pezizomycotina</taxon>
        <taxon>Pezizomycetes</taxon>
        <taxon>Pezizales</taxon>
        <taxon>Pezizaceae</taxon>
        <taxon>Terfezia</taxon>
    </lineage>
</organism>
<name>A0A3N4LA65_9PEZI</name>
<dbReference type="Proteomes" id="UP000267821">
    <property type="component" value="Unassembled WGS sequence"/>
</dbReference>
<feature type="region of interest" description="Disordered" evidence="1">
    <location>
        <begin position="1"/>
        <end position="60"/>
    </location>
</feature>
<feature type="compositionally biased region" description="Polar residues" evidence="1">
    <location>
        <begin position="39"/>
        <end position="55"/>
    </location>
</feature>
<feature type="compositionally biased region" description="Polar residues" evidence="1">
    <location>
        <begin position="18"/>
        <end position="27"/>
    </location>
</feature>
<accession>A0A3N4LA65</accession>
<evidence type="ECO:0000256" key="1">
    <source>
        <dbReference type="SAM" id="MobiDB-lite"/>
    </source>
</evidence>
<sequence length="227" mass="25045">MSNEQQSTDPDLAIFAGNSPSLETPSTRHAGRKRKGPSLSDTPSQGVNNSPGQSSHYRRLAKRPSLIGQPSSSGSTGLSLVLCPWRSHLERITSLAVAISRISRIAKSALIPQHYELDMEPLLQQSENLQQSYLELRECLQQSTPALVTCPWRSHLERINSLAVAISQISRDFSSIQLLPDVDVEALSQQSMYLQQSYFKLQEFVQSSVPSFGGSTLGMSELGRNYN</sequence>
<dbReference type="AlphaFoldDB" id="A0A3N4LA65"/>
<dbReference type="OrthoDB" id="5447496at2759"/>
<evidence type="ECO:0000313" key="2">
    <source>
        <dbReference type="EMBL" id="RPB19760.1"/>
    </source>
</evidence>
<evidence type="ECO:0000313" key="3">
    <source>
        <dbReference type="Proteomes" id="UP000267821"/>
    </source>
</evidence>